<keyword evidence="2" id="KW-1185">Reference proteome</keyword>
<gene>
    <name evidence="1" type="ORF">E5331_02500</name>
</gene>
<evidence type="ECO:0000313" key="1">
    <source>
        <dbReference type="EMBL" id="TGY80609.1"/>
    </source>
</evidence>
<dbReference type="Proteomes" id="UP000306319">
    <property type="component" value="Unassembled WGS sequence"/>
</dbReference>
<protein>
    <submittedName>
        <fullName evidence="1">Urease accessory protein UreD</fullName>
    </submittedName>
</protein>
<accession>A0AC61RK86</accession>
<name>A0AC61RK86_9BACT</name>
<dbReference type="EMBL" id="SRYB01000002">
    <property type="protein sequence ID" value="TGY80609.1"/>
    <property type="molecule type" value="Genomic_DNA"/>
</dbReference>
<proteinExistence type="predicted"/>
<reference evidence="1" key="1">
    <citation type="submission" date="2019-04" db="EMBL/GenBank/DDBJ databases">
        <title>Microbes associate with the intestines of laboratory mice.</title>
        <authorList>
            <person name="Navarre W."/>
            <person name="Wong E."/>
            <person name="Huang K."/>
            <person name="Tropini C."/>
            <person name="Ng K."/>
            <person name="Yu B."/>
        </authorList>
    </citation>
    <scope>NUCLEOTIDE SEQUENCE</scope>
    <source>
        <strain evidence="1">NM04_E33</strain>
    </source>
</reference>
<comment type="caution">
    <text evidence="1">The sequence shown here is derived from an EMBL/GenBank/DDBJ whole genome shotgun (WGS) entry which is preliminary data.</text>
</comment>
<organism evidence="1 2">
    <name type="scientific">Lepagella muris</name>
    <dbReference type="NCBI Taxonomy" id="3032870"/>
    <lineage>
        <taxon>Bacteria</taxon>
        <taxon>Pseudomonadati</taxon>
        <taxon>Bacteroidota</taxon>
        <taxon>Bacteroidia</taxon>
        <taxon>Bacteroidales</taxon>
        <taxon>Muribaculaceae</taxon>
        <taxon>Lepagella</taxon>
    </lineage>
</organism>
<evidence type="ECO:0000313" key="2">
    <source>
        <dbReference type="Proteomes" id="UP000306319"/>
    </source>
</evidence>
<sequence>MKAVNRQYSDSPEVNFDSMPEMAPYLQQPDAMYVGCPGKHGYLNLGFVLDKSGKSILRELDRRAPLIVQQELYFDEELPEMPCVYILSSGGPNVDGDRYAQNFRVGAGAMAFISTGAATKLAEMKRNYSGMMQNIVLEENAYLEYLPEPIIPCRHTRFICNTTMTVHPSATVFYSEIYMGGRKYYGNGELFEYDILSVCTRGKRPDGSDLFREKFIIDPHRSHIRDIGIIHGYDVFANVIVMTPEESAKQIYEATEPFIDRERRLAAGITHLPGGAGLLFKVLGMEPGPVKALVREFCSRVRMAVKGKPVPPEFPWR</sequence>